<evidence type="ECO:0000313" key="3">
    <source>
        <dbReference type="Proteomes" id="UP000830401"/>
    </source>
</evidence>
<dbReference type="EMBL" id="CP095065">
    <property type="protein sequence ID" value="UOQ69262.1"/>
    <property type="molecule type" value="Genomic_DNA"/>
</dbReference>
<name>A0ABY4GEU2_9BACT</name>
<proteinExistence type="predicted"/>
<dbReference type="RefSeq" id="WP_245127017.1">
    <property type="nucleotide sequence ID" value="NZ_CP095065.1"/>
</dbReference>
<dbReference type="Proteomes" id="UP000830401">
    <property type="component" value="Plasmid unnamed4"/>
</dbReference>
<evidence type="ECO:0000259" key="1">
    <source>
        <dbReference type="Pfam" id="PF12697"/>
    </source>
</evidence>
<dbReference type="InterPro" id="IPR029058">
    <property type="entry name" value="AB_hydrolase_fold"/>
</dbReference>
<reference evidence="2" key="1">
    <citation type="submission" date="2022-04" db="EMBL/GenBank/DDBJ databases">
        <title>Hymenobacter sp. isolated from the air.</title>
        <authorList>
            <person name="Won M."/>
            <person name="Lee C.-M."/>
            <person name="Woen H.-Y."/>
            <person name="Kwon S.-W."/>
        </authorList>
    </citation>
    <scope>NUCLEOTIDE SEQUENCE</scope>
    <source>
        <strain evidence="2">5420S-77</strain>
        <plasmid evidence="2">unnamed4</plasmid>
    </source>
</reference>
<keyword evidence="3" id="KW-1185">Reference proteome</keyword>
<gene>
    <name evidence="2" type="ORF">MUN86_27810</name>
</gene>
<keyword evidence="2" id="KW-0378">Hydrolase</keyword>
<protein>
    <submittedName>
        <fullName evidence="2">Alpha/beta hydrolase</fullName>
    </submittedName>
</protein>
<dbReference type="Pfam" id="PF12697">
    <property type="entry name" value="Abhydrolase_6"/>
    <property type="match status" value="1"/>
</dbReference>
<keyword evidence="2" id="KW-0614">Plasmid</keyword>
<organism evidence="2 3">
    <name type="scientific">Hymenobacter volaticus</name>
    <dbReference type="NCBI Taxonomy" id="2932254"/>
    <lineage>
        <taxon>Bacteria</taxon>
        <taxon>Pseudomonadati</taxon>
        <taxon>Bacteroidota</taxon>
        <taxon>Cytophagia</taxon>
        <taxon>Cytophagales</taxon>
        <taxon>Hymenobacteraceae</taxon>
        <taxon>Hymenobacter</taxon>
    </lineage>
</organism>
<dbReference type="InterPro" id="IPR052897">
    <property type="entry name" value="Sec-Metab_Biosynth_Hydrolase"/>
</dbReference>
<dbReference type="PANTHER" id="PTHR37017:SF11">
    <property type="entry name" value="ESTERASE_LIPASE_THIOESTERASE DOMAIN-CONTAINING PROTEIN"/>
    <property type="match status" value="1"/>
</dbReference>
<sequence>MKFSLQFTRLAHLLARSIFAMTLLVGLPATTWAQTVKNVVLVHGAFADGSGYKALYQELTKNGYHVTVVQNPLTSLEDDVAATNLALDQQDGPAILVGHSWGGAVITEAGNHAKVAALVYIAAFQPDKGESALQWFQSAPPAPENGVLPPNAQGIVYYDRAKFHAGFCADVSAKEAEFMAASQGAFYAKAFITPLTQAAWRTKPTYALLATEDKSINPLIQRNMYSRSNTNVTEVKGSHCIYISQPKMVADVIRKAANGEAAKTAAK</sequence>
<geneLocation type="plasmid" evidence="2 3">
    <name>unnamed4</name>
</geneLocation>
<dbReference type="PANTHER" id="PTHR37017">
    <property type="entry name" value="AB HYDROLASE-1 DOMAIN-CONTAINING PROTEIN-RELATED"/>
    <property type="match status" value="1"/>
</dbReference>
<dbReference type="GO" id="GO:0016787">
    <property type="term" value="F:hydrolase activity"/>
    <property type="evidence" value="ECO:0007669"/>
    <property type="project" value="UniProtKB-KW"/>
</dbReference>
<accession>A0ABY4GEU2</accession>
<dbReference type="InterPro" id="IPR000073">
    <property type="entry name" value="AB_hydrolase_1"/>
</dbReference>
<dbReference type="SUPFAM" id="SSF53474">
    <property type="entry name" value="alpha/beta-Hydrolases"/>
    <property type="match status" value="1"/>
</dbReference>
<feature type="domain" description="AB hydrolase-1" evidence="1">
    <location>
        <begin position="39"/>
        <end position="252"/>
    </location>
</feature>
<dbReference type="Gene3D" id="3.40.50.1820">
    <property type="entry name" value="alpha/beta hydrolase"/>
    <property type="match status" value="1"/>
</dbReference>
<evidence type="ECO:0000313" key="2">
    <source>
        <dbReference type="EMBL" id="UOQ69262.1"/>
    </source>
</evidence>